<sequence length="110" mass="12023">MRLDFLVLETARLTSRRSLTYQTSYPLAHGTAIYRCCMQTWTERVALPVSPLLGPVGSKENHHGVTGDVQMPSLPIRLIAWSWLSNADSACTANVSCCSTTVIAADPPFV</sequence>
<evidence type="ECO:0000313" key="2">
    <source>
        <dbReference type="Proteomes" id="UP000193922"/>
    </source>
</evidence>
<reference evidence="1 2" key="1">
    <citation type="submission" date="2016-07" db="EMBL/GenBank/DDBJ databases">
        <title>Pervasive Adenine N6-methylation of Active Genes in Fungi.</title>
        <authorList>
            <consortium name="DOE Joint Genome Institute"/>
            <person name="Mondo S.J."/>
            <person name="Dannebaum R.O."/>
            <person name="Kuo R.C."/>
            <person name="Labutti K."/>
            <person name="Haridas S."/>
            <person name="Kuo A."/>
            <person name="Salamov A."/>
            <person name="Ahrendt S.R."/>
            <person name="Lipzen A."/>
            <person name="Sullivan W."/>
            <person name="Andreopoulos W.B."/>
            <person name="Clum A."/>
            <person name="Lindquist E."/>
            <person name="Daum C."/>
            <person name="Ramamoorthy G.K."/>
            <person name="Gryganskyi A."/>
            <person name="Culley D."/>
            <person name="Magnuson J.K."/>
            <person name="James T.Y."/>
            <person name="O'Malley M.A."/>
            <person name="Stajich J.E."/>
            <person name="Spatafora J.W."/>
            <person name="Visel A."/>
            <person name="Grigoriev I.V."/>
        </authorList>
    </citation>
    <scope>NUCLEOTIDE SEQUENCE [LARGE SCALE GENOMIC DNA]</scope>
    <source>
        <strain evidence="1 2">ATCC 12442</strain>
    </source>
</reference>
<name>A0A1Y1WHU6_9FUNG</name>
<gene>
    <name evidence="1" type="ORF">DL89DRAFT_87758</name>
</gene>
<comment type="caution">
    <text evidence="1">The sequence shown here is derived from an EMBL/GenBank/DDBJ whole genome shotgun (WGS) entry which is preliminary data.</text>
</comment>
<dbReference type="AlphaFoldDB" id="A0A1Y1WHU6"/>
<proteinExistence type="predicted"/>
<protein>
    <submittedName>
        <fullName evidence="1">Uncharacterized protein</fullName>
    </submittedName>
</protein>
<accession>A0A1Y1WHU6</accession>
<evidence type="ECO:0000313" key="1">
    <source>
        <dbReference type="EMBL" id="ORX73087.1"/>
    </source>
</evidence>
<keyword evidence="2" id="KW-1185">Reference proteome</keyword>
<dbReference type="RefSeq" id="XP_040746427.1">
    <property type="nucleotide sequence ID" value="XM_040892198.1"/>
</dbReference>
<dbReference type="GeneID" id="63808846"/>
<dbReference type="Proteomes" id="UP000193922">
    <property type="component" value="Unassembled WGS sequence"/>
</dbReference>
<organism evidence="1 2">
    <name type="scientific">Linderina pennispora</name>
    <dbReference type="NCBI Taxonomy" id="61395"/>
    <lineage>
        <taxon>Eukaryota</taxon>
        <taxon>Fungi</taxon>
        <taxon>Fungi incertae sedis</taxon>
        <taxon>Zoopagomycota</taxon>
        <taxon>Kickxellomycotina</taxon>
        <taxon>Kickxellomycetes</taxon>
        <taxon>Kickxellales</taxon>
        <taxon>Kickxellaceae</taxon>
        <taxon>Linderina</taxon>
    </lineage>
</organism>
<dbReference type="EMBL" id="MCFD01000002">
    <property type="protein sequence ID" value="ORX73087.1"/>
    <property type="molecule type" value="Genomic_DNA"/>
</dbReference>